<comment type="caution">
    <text evidence="2">The sequence shown here is derived from an EMBL/GenBank/DDBJ whole genome shotgun (WGS) entry which is preliminary data.</text>
</comment>
<evidence type="ECO:0000256" key="1">
    <source>
        <dbReference type="SAM" id="MobiDB-lite"/>
    </source>
</evidence>
<sequence>MTSAGELTRLRRMSFTLLPFESAGSDGLTSEDRVDRASEMASGPWVTAEDDRSASLAAVEVWSSPMPESYRRRETPFSTSSPAEMAPLSKKTPIRRGNNVSNKATMSRYFDTMRTEMK</sequence>
<dbReference type="Proteomes" id="UP000314294">
    <property type="component" value="Unassembled WGS sequence"/>
</dbReference>
<name>A0A4Z2JID4_9TELE</name>
<organism evidence="2 3">
    <name type="scientific">Liparis tanakae</name>
    <name type="common">Tanaka's snailfish</name>
    <dbReference type="NCBI Taxonomy" id="230148"/>
    <lineage>
        <taxon>Eukaryota</taxon>
        <taxon>Metazoa</taxon>
        <taxon>Chordata</taxon>
        <taxon>Craniata</taxon>
        <taxon>Vertebrata</taxon>
        <taxon>Euteleostomi</taxon>
        <taxon>Actinopterygii</taxon>
        <taxon>Neopterygii</taxon>
        <taxon>Teleostei</taxon>
        <taxon>Neoteleostei</taxon>
        <taxon>Acanthomorphata</taxon>
        <taxon>Eupercaria</taxon>
        <taxon>Perciformes</taxon>
        <taxon>Cottioidei</taxon>
        <taxon>Cottales</taxon>
        <taxon>Liparidae</taxon>
        <taxon>Liparis</taxon>
    </lineage>
</organism>
<feature type="region of interest" description="Disordered" evidence="1">
    <location>
        <begin position="21"/>
        <end position="49"/>
    </location>
</feature>
<protein>
    <submittedName>
        <fullName evidence="2">Uncharacterized protein</fullName>
    </submittedName>
</protein>
<feature type="region of interest" description="Disordered" evidence="1">
    <location>
        <begin position="67"/>
        <end position="118"/>
    </location>
</feature>
<dbReference type="EMBL" id="SRLO01000001">
    <property type="protein sequence ID" value="TNN89573.1"/>
    <property type="molecule type" value="Genomic_DNA"/>
</dbReference>
<evidence type="ECO:0000313" key="3">
    <source>
        <dbReference type="Proteomes" id="UP000314294"/>
    </source>
</evidence>
<accession>A0A4Z2JID4</accession>
<keyword evidence="3" id="KW-1185">Reference proteome</keyword>
<dbReference type="AlphaFoldDB" id="A0A4Z2JID4"/>
<gene>
    <name evidence="2" type="ORF">EYF80_000176</name>
</gene>
<evidence type="ECO:0000313" key="2">
    <source>
        <dbReference type="EMBL" id="TNN89573.1"/>
    </source>
</evidence>
<reference evidence="2 3" key="1">
    <citation type="submission" date="2019-03" db="EMBL/GenBank/DDBJ databases">
        <title>First draft genome of Liparis tanakae, snailfish: a comprehensive survey of snailfish specific genes.</title>
        <authorList>
            <person name="Kim W."/>
            <person name="Song I."/>
            <person name="Jeong J.-H."/>
            <person name="Kim D."/>
            <person name="Kim S."/>
            <person name="Ryu S."/>
            <person name="Song J.Y."/>
            <person name="Lee S.K."/>
        </authorList>
    </citation>
    <scope>NUCLEOTIDE SEQUENCE [LARGE SCALE GENOMIC DNA]</scope>
    <source>
        <tissue evidence="2">Muscle</tissue>
    </source>
</reference>
<proteinExistence type="predicted"/>